<dbReference type="AlphaFoldDB" id="W0DLU8"/>
<protein>
    <submittedName>
        <fullName evidence="7">Thiol:disulfide interchange protein</fullName>
    </submittedName>
</protein>
<dbReference type="SUPFAM" id="SSF52833">
    <property type="entry name" value="Thioredoxin-like"/>
    <property type="match status" value="1"/>
</dbReference>
<dbReference type="InterPro" id="IPR004799">
    <property type="entry name" value="Periplasmic_diS_OxRdtase_DsbE"/>
</dbReference>
<feature type="domain" description="Thioredoxin" evidence="6">
    <location>
        <begin position="36"/>
        <end position="174"/>
    </location>
</feature>
<dbReference type="PANTHER" id="PTHR42852:SF6">
    <property type="entry name" value="THIOL:DISULFIDE INTERCHANGE PROTEIN DSBE"/>
    <property type="match status" value="1"/>
</dbReference>
<dbReference type="Pfam" id="PF08534">
    <property type="entry name" value="Redoxin"/>
    <property type="match status" value="1"/>
</dbReference>
<evidence type="ECO:0000259" key="6">
    <source>
        <dbReference type="PROSITE" id="PS51352"/>
    </source>
</evidence>
<evidence type="ECO:0000256" key="5">
    <source>
        <dbReference type="ARBA" id="ARBA00023284"/>
    </source>
</evidence>
<dbReference type="InterPro" id="IPR050553">
    <property type="entry name" value="Thioredoxin_ResA/DsbE_sf"/>
</dbReference>
<dbReference type="HOGENOM" id="CLU_042529_19_1_6"/>
<comment type="similarity">
    <text evidence="2">Belongs to the thioredoxin family. DsbE subfamily.</text>
</comment>
<evidence type="ECO:0000256" key="2">
    <source>
        <dbReference type="ARBA" id="ARBA00007758"/>
    </source>
</evidence>
<name>W0DLU8_9GAMM</name>
<reference evidence="7 8" key="1">
    <citation type="submission" date="2013-12" db="EMBL/GenBank/DDBJ databases">
        <authorList>
            <consortium name="DOE Joint Genome Institute"/>
            <person name="Muyzer G."/>
            <person name="Huntemann M."/>
            <person name="Han J."/>
            <person name="Chen A."/>
            <person name="Kyrpides N."/>
            <person name="Mavromatis K."/>
            <person name="Markowitz V."/>
            <person name="Palaniappan K."/>
            <person name="Ivanova N."/>
            <person name="Schaumberg A."/>
            <person name="Pati A."/>
            <person name="Liolios K."/>
            <person name="Nordberg H.P."/>
            <person name="Cantor M.N."/>
            <person name="Hua S.X."/>
            <person name="Woyke T."/>
        </authorList>
    </citation>
    <scope>NUCLEOTIDE SEQUENCE [LARGE SCALE GENOMIC DNA]</scope>
    <source>
        <strain evidence="7 8">ARh 1</strain>
    </source>
</reference>
<dbReference type="GO" id="GO:0030288">
    <property type="term" value="C:outer membrane-bounded periplasmic space"/>
    <property type="evidence" value="ECO:0007669"/>
    <property type="project" value="InterPro"/>
</dbReference>
<dbReference type="Proteomes" id="UP000005289">
    <property type="component" value="Chromosome"/>
</dbReference>
<dbReference type="PANTHER" id="PTHR42852">
    <property type="entry name" value="THIOL:DISULFIDE INTERCHANGE PROTEIN DSBE"/>
    <property type="match status" value="1"/>
</dbReference>
<dbReference type="CDD" id="cd03010">
    <property type="entry name" value="TlpA_like_DsbE"/>
    <property type="match status" value="1"/>
</dbReference>
<evidence type="ECO:0000313" key="7">
    <source>
        <dbReference type="EMBL" id="AHE99569.1"/>
    </source>
</evidence>
<evidence type="ECO:0000256" key="1">
    <source>
        <dbReference type="ARBA" id="ARBA00004383"/>
    </source>
</evidence>
<dbReference type="RefSeq" id="WP_006746858.1">
    <property type="nucleotide sequence ID" value="NZ_CP007029.1"/>
</dbReference>
<dbReference type="Gene3D" id="3.40.30.10">
    <property type="entry name" value="Glutaredoxin"/>
    <property type="match status" value="1"/>
</dbReference>
<evidence type="ECO:0000313" key="8">
    <source>
        <dbReference type="Proteomes" id="UP000005289"/>
    </source>
</evidence>
<dbReference type="GO" id="GO:0015036">
    <property type="term" value="F:disulfide oxidoreductase activity"/>
    <property type="evidence" value="ECO:0007669"/>
    <property type="project" value="InterPro"/>
</dbReference>
<dbReference type="KEGG" id="tti:THITH_16160"/>
<keyword evidence="3" id="KW-0201">Cytochrome c-type biogenesis</keyword>
<gene>
    <name evidence="7" type="ORF">THITH_16160</name>
</gene>
<proteinExistence type="inferred from homology"/>
<dbReference type="InterPro" id="IPR036249">
    <property type="entry name" value="Thioredoxin-like_sf"/>
</dbReference>
<dbReference type="GO" id="GO:0017004">
    <property type="term" value="P:cytochrome complex assembly"/>
    <property type="evidence" value="ECO:0007669"/>
    <property type="project" value="UniProtKB-KW"/>
</dbReference>
<evidence type="ECO:0000256" key="4">
    <source>
        <dbReference type="ARBA" id="ARBA00023157"/>
    </source>
</evidence>
<keyword evidence="8" id="KW-1185">Reference proteome</keyword>
<organism evidence="7 8">
    <name type="scientific">Thioalkalivibrio paradoxus ARh 1</name>
    <dbReference type="NCBI Taxonomy" id="713585"/>
    <lineage>
        <taxon>Bacteria</taxon>
        <taxon>Pseudomonadati</taxon>
        <taxon>Pseudomonadota</taxon>
        <taxon>Gammaproteobacteria</taxon>
        <taxon>Chromatiales</taxon>
        <taxon>Ectothiorhodospiraceae</taxon>
        <taxon>Thioalkalivibrio</taxon>
    </lineage>
</organism>
<dbReference type="GO" id="GO:0005886">
    <property type="term" value="C:plasma membrane"/>
    <property type="evidence" value="ECO:0007669"/>
    <property type="project" value="UniProtKB-SubCell"/>
</dbReference>
<dbReference type="PROSITE" id="PS00194">
    <property type="entry name" value="THIOREDOXIN_1"/>
    <property type="match status" value="1"/>
</dbReference>
<keyword evidence="5" id="KW-0676">Redox-active center</keyword>
<dbReference type="PROSITE" id="PS51352">
    <property type="entry name" value="THIOREDOXIN_2"/>
    <property type="match status" value="1"/>
</dbReference>
<dbReference type="STRING" id="713585.THITH_16160"/>
<dbReference type="OrthoDB" id="9788279at2"/>
<comment type="subcellular location">
    <subcellularLocation>
        <location evidence="1">Cell inner membrane</location>
        <topology evidence="1">Single-pass membrane protein</topology>
        <orientation evidence="1">Periplasmic side</orientation>
    </subcellularLocation>
</comment>
<dbReference type="EMBL" id="CP007029">
    <property type="protein sequence ID" value="AHE99569.1"/>
    <property type="molecule type" value="Genomic_DNA"/>
</dbReference>
<dbReference type="InterPro" id="IPR013766">
    <property type="entry name" value="Thioredoxin_domain"/>
</dbReference>
<evidence type="ECO:0000256" key="3">
    <source>
        <dbReference type="ARBA" id="ARBA00022748"/>
    </source>
</evidence>
<sequence length="179" mass="19843">MRSRSLLPFLPVLILIGLVGTLAGALVWNMLNVAEPLVGRDAPAFDLPELRDPEARFSSADMLGKPALLNVWASWCVTCRQEHQTLVNLQRMGIPVYGLNFRDSREQALAYLSRGGDPFSAIGFDPNGRVSADWGVHATPVTFLVDRDGQVRFKHVGPLHADLVQRQLIPLYRQLEADS</sequence>
<dbReference type="InterPro" id="IPR013740">
    <property type="entry name" value="Redoxin"/>
</dbReference>
<accession>W0DLU8</accession>
<dbReference type="InterPro" id="IPR017937">
    <property type="entry name" value="Thioredoxin_CS"/>
</dbReference>
<dbReference type="NCBIfam" id="TIGR00385">
    <property type="entry name" value="dsbE"/>
    <property type="match status" value="1"/>
</dbReference>
<keyword evidence="4" id="KW-1015">Disulfide bond</keyword>